<dbReference type="PANTHER" id="PTHR23421">
    <property type="entry name" value="BETA-GALACTOSIDASE RELATED"/>
    <property type="match status" value="1"/>
</dbReference>
<dbReference type="SUPFAM" id="SSF49785">
    <property type="entry name" value="Galactose-binding domain-like"/>
    <property type="match status" value="1"/>
</dbReference>
<dbReference type="Proteomes" id="UP001500582">
    <property type="component" value="Unassembled WGS sequence"/>
</dbReference>
<proteinExistence type="inferred from homology"/>
<dbReference type="Pfam" id="PF21317">
    <property type="entry name" value="BetaGal_ABD_1"/>
    <property type="match status" value="1"/>
</dbReference>
<feature type="compositionally biased region" description="Basic residues" evidence="5">
    <location>
        <begin position="11"/>
        <end position="52"/>
    </location>
</feature>
<dbReference type="InterPro" id="IPR048913">
    <property type="entry name" value="BetaGal_gal-bd"/>
</dbReference>
<dbReference type="InterPro" id="IPR001944">
    <property type="entry name" value="Glycoside_Hdrlase_35"/>
</dbReference>
<comment type="similarity">
    <text evidence="1 4">Belongs to the glycosyl hydrolase 35 family.</text>
</comment>
<evidence type="ECO:0000256" key="2">
    <source>
        <dbReference type="ARBA" id="ARBA00022801"/>
    </source>
</evidence>
<comment type="caution">
    <text evidence="9">The sequence shown here is derived from an EMBL/GenBank/DDBJ whole genome shotgun (WGS) entry which is preliminary data.</text>
</comment>
<dbReference type="InterPro" id="IPR008979">
    <property type="entry name" value="Galactose-bd-like_sf"/>
</dbReference>
<dbReference type="InterPro" id="IPR048912">
    <property type="entry name" value="BetaGal1-like_ABD1"/>
</dbReference>
<dbReference type="InterPro" id="IPR026283">
    <property type="entry name" value="B-gal_1-like"/>
</dbReference>
<name>A0ABP8GUA4_9SPHI</name>
<evidence type="ECO:0000256" key="4">
    <source>
        <dbReference type="RuleBase" id="RU003679"/>
    </source>
</evidence>
<dbReference type="InterPro" id="IPR031330">
    <property type="entry name" value="Gly_Hdrlase_35_cat"/>
</dbReference>
<dbReference type="PIRSF" id="PIRSF006336">
    <property type="entry name" value="B-gal"/>
    <property type="match status" value="1"/>
</dbReference>
<keyword evidence="3" id="KW-0326">Glycosidase</keyword>
<feature type="region of interest" description="Disordered" evidence="5">
    <location>
        <begin position="1"/>
        <end position="55"/>
    </location>
</feature>
<evidence type="ECO:0000259" key="6">
    <source>
        <dbReference type="Pfam" id="PF01301"/>
    </source>
</evidence>
<dbReference type="PRINTS" id="PR00742">
    <property type="entry name" value="GLHYDRLASE35"/>
</dbReference>
<evidence type="ECO:0000256" key="1">
    <source>
        <dbReference type="ARBA" id="ARBA00009809"/>
    </source>
</evidence>
<feature type="domain" description="Beta-galactosidase galactose-binding" evidence="8">
    <location>
        <begin position="560"/>
        <end position="618"/>
    </location>
</feature>
<dbReference type="SUPFAM" id="SSF51445">
    <property type="entry name" value="(Trans)glycosidases"/>
    <property type="match status" value="1"/>
</dbReference>
<keyword evidence="2" id="KW-0378">Hydrolase</keyword>
<organism evidence="9 10">
    <name type="scientific">Mucilaginibacter gynuensis</name>
    <dbReference type="NCBI Taxonomy" id="1302236"/>
    <lineage>
        <taxon>Bacteria</taxon>
        <taxon>Pseudomonadati</taxon>
        <taxon>Bacteroidota</taxon>
        <taxon>Sphingobacteriia</taxon>
        <taxon>Sphingobacteriales</taxon>
        <taxon>Sphingobacteriaceae</taxon>
        <taxon>Mucilaginibacter</taxon>
    </lineage>
</organism>
<dbReference type="Gene3D" id="3.20.20.80">
    <property type="entry name" value="Glycosidases"/>
    <property type="match status" value="1"/>
</dbReference>
<accession>A0ABP8GUA4</accession>
<evidence type="ECO:0000256" key="5">
    <source>
        <dbReference type="SAM" id="MobiDB-lite"/>
    </source>
</evidence>
<protein>
    <submittedName>
        <fullName evidence="9">Beta-galactosidase</fullName>
    </submittedName>
</protein>
<dbReference type="InterPro" id="IPR017853">
    <property type="entry name" value="GH"/>
</dbReference>
<evidence type="ECO:0000313" key="10">
    <source>
        <dbReference type="Proteomes" id="UP001500582"/>
    </source>
</evidence>
<dbReference type="Pfam" id="PF01301">
    <property type="entry name" value="Glyco_hydro_35"/>
    <property type="match status" value="1"/>
</dbReference>
<evidence type="ECO:0000256" key="3">
    <source>
        <dbReference type="ARBA" id="ARBA00023295"/>
    </source>
</evidence>
<evidence type="ECO:0000259" key="8">
    <source>
        <dbReference type="Pfam" id="PF21467"/>
    </source>
</evidence>
<evidence type="ECO:0000313" key="9">
    <source>
        <dbReference type="EMBL" id="GAA4330090.1"/>
    </source>
</evidence>
<dbReference type="EMBL" id="BAABFT010000009">
    <property type="protein sequence ID" value="GAA4330090.1"/>
    <property type="molecule type" value="Genomic_DNA"/>
</dbReference>
<feature type="domain" description="Glycoside hydrolase 35 catalytic" evidence="6">
    <location>
        <begin position="69"/>
        <end position="384"/>
    </location>
</feature>
<feature type="domain" description="Beta-galactosidase 1-like first all-beta" evidence="7">
    <location>
        <begin position="429"/>
        <end position="539"/>
    </location>
</feature>
<sequence length="647" mass="73723">MSINLSYAQRSKSKSKKSKSSKSVSHKTTKKSKSSRSSKSKKSRRGRSRSYARVREESVRHTFALGDSTFLLDDEPMQMISGEMHYTRIPHQEWRERMRMAKAMGLNTIGTYVFWNAHEPVQGQYDFTGENNIAEFVRTAKEEGLFVVLRPSPYVCAEWEFGGYPWWLLKDKNMKVRSQDPNFIAAYRNYILQLGKQLSPLLVTHGGNILMVQIENEYGSYSDDKEYLDLNRKIFLEAGFDGLLFTCDGAEQMPKGYLPGFLPAVNGLDNPKEVKELINKYHNGKGPYYVAEWYPGWFDVWGTGHHKSNADADAKKLDEILSAGISINMYMFHGGTTRDFMNGANMNTKDPYAPQTSSYDYDAPLDEAGNPTPKYYKFREVIAKHLPPGTHLPPVPEKHKMTMALELIKLTTVARLFDNLPQPVTNDRPMGFEDLNQGYGFVLYRTTMHSVNKALLQLTQLRDYATVYVNGSQAGIMDRRLKQDTLTLNNVPENATLDILVENNGRINYGPFLTDNRHGITEKVTLNNTELIGWKMYRLPFDNLTRLRYVPNSNAEQVQPAFYKGRFSLRITGDTYFDMTGFGKGFVFLNGHNLGKYWGIGPQQTIYVPAAWLKRGLNEVAVFDELNTNHTGLSTLDHPVLDNVPKN</sequence>
<dbReference type="Pfam" id="PF21467">
    <property type="entry name" value="BetaGal_gal-bd"/>
    <property type="match status" value="1"/>
</dbReference>
<gene>
    <name evidence="9" type="ORF">GCM10023149_35150</name>
</gene>
<dbReference type="Gene3D" id="2.60.120.260">
    <property type="entry name" value="Galactose-binding domain-like"/>
    <property type="match status" value="2"/>
</dbReference>
<reference evidence="10" key="1">
    <citation type="journal article" date="2019" name="Int. J. Syst. Evol. Microbiol.">
        <title>The Global Catalogue of Microorganisms (GCM) 10K type strain sequencing project: providing services to taxonomists for standard genome sequencing and annotation.</title>
        <authorList>
            <consortium name="The Broad Institute Genomics Platform"/>
            <consortium name="The Broad Institute Genome Sequencing Center for Infectious Disease"/>
            <person name="Wu L."/>
            <person name="Ma J."/>
        </authorList>
    </citation>
    <scope>NUCLEOTIDE SEQUENCE [LARGE SCALE GENOMIC DNA]</scope>
    <source>
        <strain evidence="10">JCM 17705</strain>
    </source>
</reference>
<keyword evidence="10" id="KW-1185">Reference proteome</keyword>
<evidence type="ECO:0000259" key="7">
    <source>
        <dbReference type="Pfam" id="PF21317"/>
    </source>
</evidence>